<keyword evidence="3" id="KW-1185">Reference proteome</keyword>
<protein>
    <submittedName>
        <fullName evidence="2">Uncharacterized protein</fullName>
    </submittedName>
</protein>
<comment type="caution">
    <text evidence="2">The sequence shown here is derived from an EMBL/GenBank/DDBJ whole genome shotgun (WGS) entry which is preliminary data.</text>
</comment>
<dbReference type="EMBL" id="JAPWTJ010000371">
    <property type="protein sequence ID" value="KAJ8979114.1"/>
    <property type="molecule type" value="Genomic_DNA"/>
</dbReference>
<dbReference type="Proteomes" id="UP001162164">
    <property type="component" value="Unassembled WGS sequence"/>
</dbReference>
<keyword evidence="1" id="KW-0472">Membrane</keyword>
<sequence length="79" mass="9059">MPTEDLQHIVPYGRRPYGNVICANWLLQVLQATLHKNRSLFLAVKHWTIFIFFFNTLIAVTFPIKLSTSATAVIKITKT</sequence>
<keyword evidence="1" id="KW-1133">Transmembrane helix</keyword>
<name>A0ABQ9JLM4_9CUCU</name>
<keyword evidence="1" id="KW-0812">Transmembrane</keyword>
<gene>
    <name evidence="2" type="ORF">NQ317_014127</name>
</gene>
<accession>A0ABQ9JLM4</accession>
<reference evidence="2" key="1">
    <citation type="journal article" date="2023" name="Insect Mol. Biol.">
        <title>Genome sequencing provides insights into the evolution of gene families encoding plant cell wall-degrading enzymes in longhorned beetles.</title>
        <authorList>
            <person name="Shin N.R."/>
            <person name="Okamura Y."/>
            <person name="Kirsch R."/>
            <person name="Pauchet Y."/>
        </authorList>
    </citation>
    <scope>NUCLEOTIDE SEQUENCE</scope>
    <source>
        <strain evidence="2">MMC_N1</strain>
    </source>
</reference>
<proteinExistence type="predicted"/>
<evidence type="ECO:0000313" key="3">
    <source>
        <dbReference type="Proteomes" id="UP001162164"/>
    </source>
</evidence>
<feature type="transmembrane region" description="Helical" evidence="1">
    <location>
        <begin position="47"/>
        <end position="66"/>
    </location>
</feature>
<evidence type="ECO:0000256" key="1">
    <source>
        <dbReference type="SAM" id="Phobius"/>
    </source>
</evidence>
<organism evidence="2 3">
    <name type="scientific">Molorchus minor</name>
    <dbReference type="NCBI Taxonomy" id="1323400"/>
    <lineage>
        <taxon>Eukaryota</taxon>
        <taxon>Metazoa</taxon>
        <taxon>Ecdysozoa</taxon>
        <taxon>Arthropoda</taxon>
        <taxon>Hexapoda</taxon>
        <taxon>Insecta</taxon>
        <taxon>Pterygota</taxon>
        <taxon>Neoptera</taxon>
        <taxon>Endopterygota</taxon>
        <taxon>Coleoptera</taxon>
        <taxon>Polyphaga</taxon>
        <taxon>Cucujiformia</taxon>
        <taxon>Chrysomeloidea</taxon>
        <taxon>Cerambycidae</taxon>
        <taxon>Lamiinae</taxon>
        <taxon>Monochamini</taxon>
        <taxon>Molorchus</taxon>
    </lineage>
</organism>
<evidence type="ECO:0000313" key="2">
    <source>
        <dbReference type="EMBL" id="KAJ8979114.1"/>
    </source>
</evidence>